<feature type="signal peptide" evidence="4">
    <location>
        <begin position="1"/>
        <end position="35"/>
    </location>
</feature>
<feature type="domain" description="Glycosyl-hydrolase 97 N-terminal" evidence="6">
    <location>
        <begin position="50"/>
        <end position="290"/>
    </location>
</feature>
<dbReference type="Gene3D" id="3.20.20.70">
    <property type="entry name" value="Aldolase class I"/>
    <property type="match status" value="1"/>
</dbReference>
<evidence type="ECO:0000256" key="4">
    <source>
        <dbReference type="SAM" id="SignalP"/>
    </source>
</evidence>
<evidence type="ECO:0000256" key="1">
    <source>
        <dbReference type="ARBA" id="ARBA00022801"/>
    </source>
</evidence>
<proteinExistence type="predicted"/>
<feature type="chain" id="PRO_5045047015" evidence="4">
    <location>
        <begin position="36"/>
        <end position="1361"/>
    </location>
</feature>
<name>A0ABR8Z4L3_9MICO</name>
<dbReference type="Gene3D" id="2.70.98.10">
    <property type="match status" value="1"/>
</dbReference>
<evidence type="ECO:0000313" key="9">
    <source>
        <dbReference type="EMBL" id="MBD8063261.1"/>
    </source>
</evidence>
<dbReference type="Gene3D" id="2.60.40.10">
    <property type="entry name" value="Immunoglobulins"/>
    <property type="match status" value="2"/>
</dbReference>
<evidence type="ECO:0000256" key="2">
    <source>
        <dbReference type="ARBA" id="ARBA00023295"/>
    </source>
</evidence>
<dbReference type="SUPFAM" id="SSF51445">
    <property type="entry name" value="(Trans)glycosidases"/>
    <property type="match status" value="1"/>
</dbReference>
<dbReference type="InterPro" id="IPR017853">
    <property type="entry name" value="GH"/>
</dbReference>
<dbReference type="Pfam" id="PF17957">
    <property type="entry name" value="Big_7"/>
    <property type="match status" value="1"/>
</dbReference>
<feature type="domain" description="Glycosyl-hydrolase 97 C-terminal oligomerisation" evidence="7">
    <location>
        <begin position="529"/>
        <end position="623"/>
    </location>
</feature>
<evidence type="ECO:0000259" key="6">
    <source>
        <dbReference type="Pfam" id="PF14508"/>
    </source>
</evidence>
<dbReference type="InterPro" id="IPR013785">
    <property type="entry name" value="Aldolase_TIM"/>
</dbReference>
<dbReference type="InterPro" id="IPR058094">
    <property type="entry name" value="Ig-like_OmpL47-like"/>
</dbReference>
<dbReference type="InterPro" id="IPR052720">
    <property type="entry name" value="Glycosyl_hydrolase_97"/>
</dbReference>
<dbReference type="PANTHER" id="PTHR35803:SF2">
    <property type="entry name" value="RETAINING ALPHA-GALACTOSIDASE"/>
    <property type="match status" value="1"/>
</dbReference>
<keyword evidence="4" id="KW-0732">Signal</keyword>
<dbReference type="InterPro" id="IPR029486">
    <property type="entry name" value="GH97_N"/>
</dbReference>
<feature type="domain" description="Beta-xylosidase C-terminal Concanavalin A-like" evidence="8">
    <location>
        <begin position="743"/>
        <end position="932"/>
    </location>
</feature>
<keyword evidence="2" id="KW-0326">Glycosidase</keyword>
<keyword evidence="1 9" id="KW-0378">Hydrolase</keyword>
<keyword evidence="10" id="KW-1185">Reference proteome</keyword>
<evidence type="ECO:0000259" key="8">
    <source>
        <dbReference type="Pfam" id="PF17851"/>
    </source>
</evidence>
<feature type="region of interest" description="Disordered" evidence="3">
    <location>
        <begin position="1102"/>
        <end position="1123"/>
    </location>
</feature>
<dbReference type="Pfam" id="PF14508">
    <property type="entry name" value="GH97_N"/>
    <property type="match status" value="1"/>
</dbReference>
<evidence type="ECO:0000259" key="5">
    <source>
        <dbReference type="Pfam" id="PF10566"/>
    </source>
</evidence>
<protein>
    <submittedName>
        <fullName evidence="9">Glycoside hydrolase family 97 catalytic domain-containing protein</fullName>
    </submittedName>
</protein>
<dbReference type="InterPro" id="IPR013320">
    <property type="entry name" value="ConA-like_dom_sf"/>
</dbReference>
<dbReference type="Pfam" id="PF10566">
    <property type="entry name" value="Glyco_hydro_97"/>
    <property type="match status" value="1"/>
</dbReference>
<accession>A0ABR8Z4L3</accession>
<dbReference type="InterPro" id="IPR029483">
    <property type="entry name" value="GH97_C"/>
</dbReference>
<dbReference type="InterPro" id="IPR014718">
    <property type="entry name" value="GH-type_carb-bd"/>
</dbReference>
<dbReference type="SUPFAM" id="SSF49899">
    <property type="entry name" value="Concanavalin A-like lectins/glucanases"/>
    <property type="match status" value="1"/>
</dbReference>
<dbReference type="EMBL" id="JACSPO010000009">
    <property type="protein sequence ID" value="MBD8063261.1"/>
    <property type="molecule type" value="Genomic_DNA"/>
</dbReference>
<organism evidence="9 10">
    <name type="scientific">Oceanitalea stevensii</name>
    <dbReference type="NCBI Taxonomy" id="2763072"/>
    <lineage>
        <taxon>Bacteria</taxon>
        <taxon>Bacillati</taxon>
        <taxon>Actinomycetota</taxon>
        <taxon>Actinomycetes</taxon>
        <taxon>Micrococcales</taxon>
        <taxon>Bogoriellaceae</taxon>
        <taxon>Georgenia</taxon>
    </lineage>
</organism>
<dbReference type="Gene3D" id="2.60.40.1180">
    <property type="entry name" value="Golgi alpha-mannosidase II"/>
    <property type="match status" value="1"/>
</dbReference>
<dbReference type="Gene3D" id="2.60.120.200">
    <property type="match status" value="1"/>
</dbReference>
<dbReference type="Pfam" id="PF14509">
    <property type="entry name" value="GH97_C"/>
    <property type="match status" value="1"/>
</dbReference>
<dbReference type="Proteomes" id="UP000661894">
    <property type="component" value="Unassembled WGS sequence"/>
</dbReference>
<gene>
    <name evidence="9" type="ORF">H9624_13130</name>
</gene>
<evidence type="ECO:0000256" key="3">
    <source>
        <dbReference type="SAM" id="MobiDB-lite"/>
    </source>
</evidence>
<feature type="domain" description="Glycosyl-hydrolase 97 catalytic" evidence="5">
    <location>
        <begin position="308"/>
        <end position="445"/>
    </location>
</feature>
<dbReference type="InterPro" id="IPR041542">
    <property type="entry name" value="GH43_C2"/>
</dbReference>
<dbReference type="GO" id="GO:0016787">
    <property type="term" value="F:hydrolase activity"/>
    <property type="evidence" value="ECO:0007669"/>
    <property type="project" value="UniProtKB-KW"/>
</dbReference>
<evidence type="ECO:0000259" key="7">
    <source>
        <dbReference type="Pfam" id="PF14509"/>
    </source>
</evidence>
<evidence type="ECO:0000313" key="10">
    <source>
        <dbReference type="Proteomes" id="UP000661894"/>
    </source>
</evidence>
<dbReference type="PANTHER" id="PTHR35803">
    <property type="entry name" value="GLUCAN 1,4-ALPHA-GLUCOSIDASE SUSB-RELATED"/>
    <property type="match status" value="1"/>
</dbReference>
<comment type="caution">
    <text evidence="9">The sequence shown here is derived from an EMBL/GenBank/DDBJ whole genome shotgun (WGS) entry which is preliminary data.</text>
</comment>
<dbReference type="NCBIfam" id="NF047446">
    <property type="entry name" value="barrel_OmpL47"/>
    <property type="match status" value="1"/>
</dbReference>
<dbReference type="RefSeq" id="WP_251840359.1">
    <property type="nucleotide sequence ID" value="NZ_JACSPO010000009.1"/>
</dbReference>
<dbReference type="Pfam" id="PF17851">
    <property type="entry name" value="GH43_C2"/>
    <property type="match status" value="1"/>
</dbReference>
<sequence length="1361" mass="145190">MIESRARHGRAWRAATAVIAAATVSLGAVAPAASAAGEAPEPLATEEWSVESPGGDVTLTLGLDDAGALSYHAEHHGEEVLAPAPLGVTLTGADLTSGLELVGREDRVVDETYELLTGKASTSRDHATESTFTFAGEGGTELALVVRAYDDAAAFRYVLPGEGEAELTGEATELRVPEGATGWLQPYRNNYEGFYEELAVSDVPAGREYGFPMMVEQASGGWMMLSEAAVDDTFAVSRVTSAGEGRFALTLPEDSVSSTLPWQTPWRLAMFGDDAADVVESTRIFDLNPPSRVEDTSWIEPGRVAWSWWSNAGSPRDEARQREFVDFAGETGWEYVLVDEGWSAEWVPRLVEYAAERDVEILLWSHWTGLDTAAERDEKLALWKSWGVAGIKVDFMDADTQERMSFYETVLEETAEHELLLNYHGSTSQQGWSRTWPHLMTMEGVWGAEQYWGSFPASHNVDLVFTRNVTGSMDYTPVVFSTRNRQTTLAHELATGIVFESALQHLADSPESYRANAAALPLLSALPTTWDRTELVAGRPSEYAALARRSGEDWYLGVISGTAAMRGEVALDMLGEGDYVADVYRDGLDDDGEPALAATSGLVDATTVLPLGLADNGGLAVRLRPATAEESAELPALALPPQVVVTAPAADDVVTGGADVTLTAEADDVDGEVVRVDFLVDGETVASVDDAPYTATWTDPGVGLHSVVAAATDDEGHVGYSGPVSFWVEPGSDSLCLLEDASDDFTGDALDRDRWRVEGEVAADLRVEDGALRIDTRSGDLYAGGAASNIVLQDMPEGGWQATARITADLNAGFQQAGLVIYEGRGNYVSVNLNARSGTERRFQFVREENGSPRYTADDWFTVPSDFPDTYSVRLTSDGETVTASYSADGETFRPFGRPADIAYLDGAGLGLIAVSGGGAQHTTEAAFESFELAADCPPDVTAPTVSAELGGERDGEEYVGPVTVTVTAEDEGSGVDVVEVAVDGGEWAAYDAPVVVDEPGAHTVSYRATDVAGNVSEAGSVSFTIAAPPVEVTPAAVTFTDEDGTEDDAYTVPAVEGVEYVVDGEVVPAGSHTGSGTVTVTARALDGFVLAEGAQARWSHTFSAEGGQPGPGPDPQPDRRGAEFHLSTTWRGATDVRFQYGRFADEVYIGDWDGNGTDTIAVRRANEFHVSNAQRGGEADVVLRYGRPDDVILVGDWDGNGTDTFTVRRGAEYHVKNSLLGGQADAVFTYGRENDAVLVGDWDGSGTDTFAVRRAATYHVKNSLRGGDADTVFTYGRAADVTLAGDWDGNGTDTLTIQRGRVFHVNNSLRGGDADRVLTFGREGDEVHVGDWDGNGTDTLGIRRLATPATKEVTAAAKWG</sequence>
<dbReference type="InterPro" id="IPR013783">
    <property type="entry name" value="Ig-like_fold"/>
</dbReference>
<dbReference type="InterPro" id="IPR013780">
    <property type="entry name" value="Glyco_hydro_b"/>
</dbReference>
<reference evidence="9 10" key="1">
    <citation type="submission" date="2020-08" db="EMBL/GenBank/DDBJ databases">
        <title>A Genomic Blueprint of the Chicken Gut Microbiome.</title>
        <authorList>
            <person name="Gilroy R."/>
            <person name="Ravi A."/>
            <person name="Getino M."/>
            <person name="Pursley I."/>
            <person name="Horton D.L."/>
            <person name="Alikhan N.-F."/>
            <person name="Baker D."/>
            <person name="Gharbi K."/>
            <person name="Hall N."/>
            <person name="Watson M."/>
            <person name="Adriaenssens E.M."/>
            <person name="Foster-Nyarko E."/>
            <person name="Jarju S."/>
            <person name="Secka A."/>
            <person name="Antonio M."/>
            <person name="Oren A."/>
            <person name="Chaudhuri R."/>
            <person name="La Ragione R.M."/>
            <person name="Hildebrand F."/>
            <person name="Pallen M.J."/>
        </authorList>
    </citation>
    <scope>NUCLEOTIDE SEQUENCE [LARGE SCALE GENOMIC DNA]</scope>
    <source>
        <strain evidence="9 10">Sa1BUA1</strain>
    </source>
</reference>
<dbReference type="InterPro" id="IPR019563">
    <property type="entry name" value="GH97_catalytic"/>
</dbReference>